<dbReference type="PANTHER" id="PTHR21377:SF0">
    <property type="entry name" value="PROTEIN FAM210B, MITOCHONDRIAL"/>
    <property type="match status" value="1"/>
</dbReference>
<feature type="transmembrane region" description="Helical" evidence="2">
    <location>
        <begin position="109"/>
        <end position="132"/>
    </location>
</feature>
<evidence type="ECO:0000256" key="2">
    <source>
        <dbReference type="SAM" id="Phobius"/>
    </source>
</evidence>
<dbReference type="OrthoDB" id="426386at2759"/>
<dbReference type="Pfam" id="PF06916">
    <property type="entry name" value="FAM210A-B_dom"/>
    <property type="match status" value="1"/>
</dbReference>
<keyword evidence="2" id="KW-1133">Transmembrane helix</keyword>
<evidence type="ECO:0000313" key="5">
    <source>
        <dbReference type="Proteomes" id="UP000799536"/>
    </source>
</evidence>
<name>A0A9P4N2F8_9PLEO</name>
<keyword evidence="5" id="KW-1185">Reference proteome</keyword>
<evidence type="ECO:0000256" key="1">
    <source>
        <dbReference type="SAM" id="MobiDB-lite"/>
    </source>
</evidence>
<organism evidence="4 5">
    <name type="scientific">Delitschia confertaspora ATCC 74209</name>
    <dbReference type="NCBI Taxonomy" id="1513339"/>
    <lineage>
        <taxon>Eukaryota</taxon>
        <taxon>Fungi</taxon>
        <taxon>Dikarya</taxon>
        <taxon>Ascomycota</taxon>
        <taxon>Pezizomycotina</taxon>
        <taxon>Dothideomycetes</taxon>
        <taxon>Pleosporomycetidae</taxon>
        <taxon>Pleosporales</taxon>
        <taxon>Delitschiaceae</taxon>
        <taxon>Delitschia</taxon>
    </lineage>
</organism>
<dbReference type="PANTHER" id="PTHR21377">
    <property type="entry name" value="PROTEIN FAM210B, MITOCHONDRIAL"/>
    <property type="match status" value="1"/>
</dbReference>
<reference evidence="4" key="1">
    <citation type="journal article" date="2020" name="Stud. Mycol.">
        <title>101 Dothideomycetes genomes: a test case for predicting lifestyles and emergence of pathogens.</title>
        <authorList>
            <person name="Haridas S."/>
            <person name="Albert R."/>
            <person name="Binder M."/>
            <person name="Bloem J."/>
            <person name="Labutti K."/>
            <person name="Salamov A."/>
            <person name="Andreopoulos B."/>
            <person name="Baker S."/>
            <person name="Barry K."/>
            <person name="Bills G."/>
            <person name="Bluhm B."/>
            <person name="Cannon C."/>
            <person name="Castanera R."/>
            <person name="Culley D."/>
            <person name="Daum C."/>
            <person name="Ezra D."/>
            <person name="Gonzalez J."/>
            <person name="Henrissat B."/>
            <person name="Kuo A."/>
            <person name="Liang C."/>
            <person name="Lipzen A."/>
            <person name="Lutzoni F."/>
            <person name="Magnuson J."/>
            <person name="Mondo S."/>
            <person name="Nolan M."/>
            <person name="Ohm R."/>
            <person name="Pangilinan J."/>
            <person name="Park H.-J."/>
            <person name="Ramirez L."/>
            <person name="Alfaro M."/>
            <person name="Sun H."/>
            <person name="Tritt A."/>
            <person name="Yoshinaga Y."/>
            <person name="Zwiers L.-H."/>
            <person name="Turgeon B."/>
            <person name="Goodwin S."/>
            <person name="Spatafora J."/>
            <person name="Crous P."/>
            <person name="Grigoriev I."/>
        </authorList>
    </citation>
    <scope>NUCLEOTIDE SEQUENCE</scope>
    <source>
        <strain evidence="4">ATCC 74209</strain>
    </source>
</reference>
<dbReference type="InterPro" id="IPR045866">
    <property type="entry name" value="FAM210A/B-like"/>
</dbReference>
<dbReference type="EMBL" id="ML993869">
    <property type="protein sequence ID" value="KAF2204740.1"/>
    <property type="molecule type" value="Genomic_DNA"/>
</dbReference>
<sequence length="253" mass="28030">MRAGRAPSSNLLFQGLAFRNTASALRAPVLRRFFTPPQRPLPKSKPASTVSRTSTIFSAGFRNSFLSRYFRVRFNSTKPSQTPNPTPNLGSAEPASSLSQRLKKLSREYGWTALGVYLALSALDFPFCFLAVRMLGTDRIGHYEHVVIESFWKVVQIPFPNLGPKKNVDKSMTGEAQASMPEDQLGWSGDVNEAAKANKGADASLWTQLALAYAIHKSFIFIRVPLTAAVLPKVVKQLRKWGFDVGKRKPKST</sequence>
<feature type="region of interest" description="Disordered" evidence="1">
    <location>
        <begin position="76"/>
        <end position="96"/>
    </location>
</feature>
<dbReference type="Proteomes" id="UP000799536">
    <property type="component" value="Unassembled WGS sequence"/>
</dbReference>
<dbReference type="InterPro" id="IPR009688">
    <property type="entry name" value="FAM210A/B-like_dom"/>
</dbReference>
<feature type="compositionally biased region" description="Polar residues" evidence="1">
    <location>
        <begin position="76"/>
        <end position="89"/>
    </location>
</feature>
<feature type="domain" description="DUF1279" evidence="3">
    <location>
        <begin position="100"/>
        <end position="232"/>
    </location>
</feature>
<dbReference type="GO" id="GO:0005739">
    <property type="term" value="C:mitochondrion"/>
    <property type="evidence" value="ECO:0007669"/>
    <property type="project" value="TreeGrafter"/>
</dbReference>
<keyword evidence="2" id="KW-0472">Membrane</keyword>
<evidence type="ECO:0000313" key="4">
    <source>
        <dbReference type="EMBL" id="KAF2204740.1"/>
    </source>
</evidence>
<proteinExistence type="predicted"/>
<dbReference type="AlphaFoldDB" id="A0A9P4N2F8"/>
<evidence type="ECO:0000259" key="3">
    <source>
        <dbReference type="Pfam" id="PF06916"/>
    </source>
</evidence>
<comment type="caution">
    <text evidence="4">The sequence shown here is derived from an EMBL/GenBank/DDBJ whole genome shotgun (WGS) entry which is preliminary data.</text>
</comment>
<gene>
    <name evidence="4" type="ORF">GQ43DRAFT_387214</name>
</gene>
<keyword evidence="2" id="KW-0812">Transmembrane</keyword>
<accession>A0A9P4N2F8</accession>
<protein>
    <recommendedName>
        <fullName evidence="3">DUF1279 domain-containing protein</fullName>
    </recommendedName>
</protein>